<proteinExistence type="predicted"/>
<reference evidence="1" key="1">
    <citation type="submission" date="2015-04" db="EMBL/GenBank/DDBJ databases">
        <authorList>
            <person name="Syromyatnikov M.Y."/>
            <person name="Popov V.N."/>
        </authorList>
    </citation>
    <scope>NUCLEOTIDE SEQUENCE</scope>
    <source>
        <strain evidence="1">MO-1</strain>
    </source>
</reference>
<dbReference type="Pfam" id="PF13419">
    <property type="entry name" value="HAD_2"/>
    <property type="match status" value="1"/>
</dbReference>
<dbReference type="PANTHER" id="PTHR43434">
    <property type="entry name" value="PHOSPHOGLYCOLATE PHOSPHATASE"/>
    <property type="match status" value="1"/>
</dbReference>
<dbReference type="InterPro" id="IPR023198">
    <property type="entry name" value="PGP-like_dom2"/>
</dbReference>
<dbReference type="SFLD" id="SFLDS00003">
    <property type="entry name" value="Haloacid_Dehalogenase"/>
    <property type="match status" value="1"/>
</dbReference>
<dbReference type="NCBIfam" id="TIGR01509">
    <property type="entry name" value="HAD-SF-IA-v3"/>
    <property type="match status" value="1"/>
</dbReference>
<dbReference type="InterPro" id="IPR006439">
    <property type="entry name" value="HAD-SF_hydro_IA"/>
</dbReference>
<dbReference type="InterPro" id="IPR036412">
    <property type="entry name" value="HAD-like_sf"/>
</dbReference>
<sequence>MQRALLLDLDGTLADSLQLVRQCYFSYLQRFGATGSMEEFQSLNGPPLALVVAKLKQAHALPGSQSELLNSYRQEIALQYRQVQPMAGALTLVTQAHEKGWSIGVVTSNQRSIIQPWLARHQIWPMVATLVCGEDVQHGKPHPEPYLTALGQLHCEASQSLAVEDSPQGASAATAAGVATWGVGFSTDAPPDGWPPVAGFIPGLEALLPWL</sequence>
<dbReference type="GO" id="GO:0006281">
    <property type="term" value="P:DNA repair"/>
    <property type="evidence" value="ECO:0007669"/>
    <property type="project" value="TreeGrafter"/>
</dbReference>
<dbReference type="InterPro" id="IPR023214">
    <property type="entry name" value="HAD_sf"/>
</dbReference>
<accession>A0A1S7LJ98</accession>
<dbReference type="Gene3D" id="3.40.50.1000">
    <property type="entry name" value="HAD superfamily/HAD-like"/>
    <property type="match status" value="1"/>
</dbReference>
<evidence type="ECO:0000313" key="1">
    <source>
        <dbReference type="EMBL" id="CRH06473.1"/>
    </source>
</evidence>
<keyword evidence="1" id="KW-0378">Hydrolase</keyword>
<dbReference type="InterPro" id="IPR050155">
    <property type="entry name" value="HAD-like_hydrolase_sf"/>
</dbReference>
<dbReference type="GO" id="GO:0004427">
    <property type="term" value="F:inorganic diphosphate phosphatase activity"/>
    <property type="evidence" value="ECO:0007669"/>
    <property type="project" value="UniProtKB-EC"/>
</dbReference>
<dbReference type="PANTHER" id="PTHR43434:SF26">
    <property type="entry name" value="PYROPHOSPHATASE PPAX"/>
    <property type="match status" value="1"/>
</dbReference>
<dbReference type="AlphaFoldDB" id="A0A1S7LJ98"/>
<dbReference type="EC" id="3.6.1.1" evidence="1"/>
<dbReference type="SUPFAM" id="SSF56784">
    <property type="entry name" value="HAD-like"/>
    <property type="match status" value="1"/>
</dbReference>
<dbReference type="GO" id="GO:0005829">
    <property type="term" value="C:cytosol"/>
    <property type="evidence" value="ECO:0007669"/>
    <property type="project" value="TreeGrafter"/>
</dbReference>
<protein>
    <submittedName>
        <fullName evidence="1">Putative inorganic diphosphatase</fullName>
        <ecNumber evidence="1">3.6.1.1</ecNumber>
    </submittedName>
</protein>
<gene>
    <name evidence="1" type="ORF">MAGMO_2311</name>
</gene>
<name>A0A1S7LJ98_MAGMO</name>
<dbReference type="InterPro" id="IPR041492">
    <property type="entry name" value="HAD_2"/>
</dbReference>
<dbReference type="Gene3D" id="1.10.150.240">
    <property type="entry name" value="Putative phosphatase, domain 2"/>
    <property type="match status" value="1"/>
</dbReference>
<organism evidence="1">
    <name type="scientific">Magnetococcus massalia (strain MO-1)</name>
    <dbReference type="NCBI Taxonomy" id="451514"/>
    <lineage>
        <taxon>Bacteria</taxon>
        <taxon>Pseudomonadati</taxon>
        <taxon>Pseudomonadota</taxon>
        <taxon>Magnetococcia</taxon>
        <taxon>Magnetococcales</taxon>
        <taxon>Magnetococcaceae</taxon>
        <taxon>Magnetococcus</taxon>
    </lineage>
</organism>
<dbReference type="CDD" id="cd07505">
    <property type="entry name" value="HAD_BPGM-like"/>
    <property type="match status" value="1"/>
</dbReference>
<dbReference type="GO" id="GO:0008967">
    <property type="term" value="F:phosphoglycolate phosphatase activity"/>
    <property type="evidence" value="ECO:0007669"/>
    <property type="project" value="TreeGrafter"/>
</dbReference>
<dbReference type="EMBL" id="LO017727">
    <property type="protein sequence ID" value="CRH06473.1"/>
    <property type="molecule type" value="Genomic_DNA"/>
</dbReference>
<dbReference type="SFLD" id="SFLDG01129">
    <property type="entry name" value="C1.5:_HAD__Beta-PGM__Phosphata"/>
    <property type="match status" value="1"/>
</dbReference>